<comment type="similarity">
    <text evidence="8">Belongs to the dethiobiotin synthetase family.</text>
</comment>
<name>A0A0W0Y981_9GAMM</name>
<feature type="binding site" evidence="8">
    <location>
        <begin position="12"/>
        <end position="17"/>
    </location>
    <ligand>
        <name>ATP</name>
        <dbReference type="ChEBI" id="CHEBI:30616"/>
    </ligand>
</feature>
<feature type="binding site" evidence="8">
    <location>
        <position position="37"/>
    </location>
    <ligand>
        <name>substrate</name>
    </ligand>
</feature>
<evidence type="ECO:0000313" key="10">
    <source>
        <dbReference type="Proteomes" id="UP000054703"/>
    </source>
</evidence>
<dbReference type="UniPathway" id="UPA00078">
    <property type="reaction ID" value="UER00161"/>
</dbReference>
<comment type="pathway">
    <text evidence="8">Cofactor biosynthesis; biotin biosynthesis; biotin from 7,8-diaminononanoate: step 1/2.</text>
</comment>
<dbReference type="SUPFAM" id="SSF52540">
    <property type="entry name" value="P-loop containing nucleoside triphosphate hydrolases"/>
    <property type="match status" value="1"/>
</dbReference>
<dbReference type="Proteomes" id="UP000054703">
    <property type="component" value="Unassembled WGS sequence"/>
</dbReference>
<feature type="binding site" evidence="8">
    <location>
        <begin position="110"/>
        <end position="113"/>
    </location>
    <ligand>
        <name>ATP</name>
        <dbReference type="ChEBI" id="CHEBI:30616"/>
    </ligand>
</feature>
<evidence type="ECO:0000313" key="9">
    <source>
        <dbReference type="EMBL" id="KTD53123.1"/>
    </source>
</evidence>
<feature type="binding site" evidence="8">
    <location>
        <position position="201"/>
    </location>
    <ligand>
        <name>ATP</name>
        <dbReference type="ChEBI" id="CHEBI:30616"/>
    </ligand>
</feature>
<dbReference type="GO" id="GO:0004141">
    <property type="term" value="F:dethiobiotin synthase activity"/>
    <property type="evidence" value="ECO:0007669"/>
    <property type="project" value="UniProtKB-UniRule"/>
</dbReference>
<keyword evidence="4 8" id="KW-0547">Nucleotide-binding</keyword>
<dbReference type="Pfam" id="PF13500">
    <property type="entry name" value="AAA_26"/>
    <property type="match status" value="1"/>
</dbReference>
<evidence type="ECO:0000256" key="8">
    <source>
        <dbReference type="HAMAP-Rule" id="MF_00336"/>
    </source>
</evidence>
<comment type="function">
    <text evidence="8">Catalyzes a mechanistically unusual reaction, the ATP-dependent insertion of CO2 between the N7 and N8 nitrogen atoms of 7,8-diaminopelargonic acid (DAPA, also called 7,8-diammoniononanoate) to form a ureido ring.</text>
</comment>
<dbReference type="PANTHER" id="PTHR43210">
    <property type="entry name" value="DETHIOBIOTIN SYNTHETASE"/>
    <property type="match status" value="1"/>
</dbReference>
<proteinExistence type="inferred from homology"/>
<feature type="binding site" evidence="8">
    <location>
        <position position="50"/>
    </location>
    <ligand>
        <name>ATP</name>
        <dbReference type="ChEBI" id="CHEBI:30616"/>
    </ligand>
</feature>
<reference evidence="9 10" key="1">
    <citation type="submission" date="2015-11" db="EMBL/GenBank/DDBJ databases">
        <title>Genomic analysis of 38 Legionella species identifies large and diverse effector repertoires.</title>
        <authorList>
            <person name="Burstein D."/>
            <person name="Amaro F."/>
            <person name="Zusman T."/>
            <person name="Lifshitz Z."/>
            <person name="Cohen O."/>
            <person name="Gilbert J.A."/>
            <person name="Pupko T."/>
            <person name="Shuman H.A."/>
            <person name="Segal G."/>
        </authorList>
    </citation>
    <scope>NUCLEOTIDE SEQUENCE [LARGE SCALE GENOMIC DNA]</scope>
    <source>
        <strain evidence="9 10">SC-63-C7</strain>
    </source>
</reference>
<keyword evidence="6 8" id="KW-0067">ATP-binding</keyword>
<dbReference type="AlphaFoldDB" id="A0A0W0Y981"/>
<evidence type="ECO:0000256" key="2">
    <source>
        <dbReference type="ARBA" id="ARBA00022598"/>
    </source>
</evidence>
<dbReference type="GO" id="GO:0005829">
    <property type="term" value="C:cytosol"/>
    <property type="evidence" value="ECO:0007669"/>
    <property type="project" value="TreeGrafter"/>
</dbReference>
<evidence type="ECO:0000256" key="4">
    <source>
        <dbReference type="ARBA" id="ARBA00022741"/>
    </source>
</evidence>
<gene>
    <name evidence="8 9" type="primary">bioD</name>
    <name evidence="9" type="ORF">Lsan_3533</name>
</gene>
<dbReference type="GO" id="GO:0042803">
    <property type="term" value="F:protein homodimerization activity"/>
    <property type="evidence" value="ECO:0007669"/>
    <property type="project" value="UniProtKB-ARBA"/>
</dbReference>
<feature type="binding site" evidence="8">
    <location>
        <position position="16"/>
    </location>
    <ligand>
        <name>Mg(2+)</name>
        <dbReference type="ChEBI" id="CHEBI:18420"/>
    </ligand>
</feature>
<keyword evidence="1 8" id="KW-0963">Cytoplasm</keyword>
<dbReference type="EC" id="6.3.3.3" evidence="8"/>
<evidence type="ECO:0000256" key="1">
    <source>
        <dbReference type="ARBA" id="ARBA00022490"/>
    </source>
</evidence>
<dbReference type="GO" id="GO:0009102">
    <property type="term" value="P:biotin biosynthetic process"/>
    <property type="evidence" value="ECO:0007669"/>
    <property type="project" value="UniProtKB-UniRule"/>
</dbReference>
<dbReference type="InterPro" id="IPR027417">
    <property type="entry name" value="P-loop_NTPase"/>
</dbReference>
<dbReference type="RefSeq" id="WP_058515453.1">
    <property type="nucleotide sequence ID" value="NZ_CAAAIH010000015.1"/>
</dbReference>
<dbReference type="OrthoDB" id="9802097at2"/>
<dbReference type="NCBIfam" id="TIGR00347">
    <property type="entry name" value="bioD"/>
    <property type="match status" value="1"/>
</dbReference>
<sequence length="217" mass="24172">MRRYFITGTDTDCGKTYVTARLVDYFLNAVAIKPIASGCVEIENQLISHDAQLLQKNNKFPLELINPWRFKLPVSPHIAAENEGVCLSVTEIADYCLNLDLEGTEQLFIEGAGGLMVPLNDNETWIDWLKITKIPVVFVVGMKLGCINHALLTEAALNAHKIECIGWIANCIDPDMQALSENINTLVHKLNSPLLATVPFESSLLQVHFWPGLDKNK</sequence>
<dbReference type="PIRSF" id="PIRSF006755">
    <property type="entry name" value="DTB_synth"/>
    <property type="match status" value="1"/>
</dbReference>
<dbReference type="CDD" id="cd03109">
    <property type="entry name" value="DTBS"/>
    <property type="match status" value="1"/>
</dbReference>
<dbReference type="InterPro" id="IPR004472">
    <property type="entry name" value="DTB_synth_BioD"/>
</dbReference>
<feature type="binding site" evidence="8">
    <location>
        <begin position="170"/>
        <end position="171"/>
    </location>
    <ligand>
        <name>ATP</name>
        <dbReference type="ChEBI" id="CHEBI:30616"/>
    </ligand>
</feature>
<dbReference type="GO" id="GO:0005524">
    <property type="term" value="F:ATP binding"/>
    <property type="evidence" value="ECO:0007669"/>
    <property type="project" value="UniProtKB-UniRule"/>
</dbReference>
<comment type="caution">
    <text evidence="8">Lacks conserved residue(s) required for the propagation of feature annotation.</text>
</comment>
<dbReference type="STRING" id="45074.Lsan_3533"/>
<feature type="active site" evidence="8">
    <location>
        <position position="33"/>
    </location>
</feature>
<dbReference type="HAMAP" id="MF_00336">
    <property type="entry name" value="BioD"/>
    <property type="match status" value="1"/>
</dbReference>
<organism evidence="9 10">
    <name type="scientific">Legionella santicrucis</name>
    <dbReference type="NCBI Taxonomy" id="45074"/>
    <lineage>
        <taxon>Bacteria</taxon>
        <taxon>Pseudomonadati</taxon>
        <taxon>Pseudomonadota</taxon>
        <taxon>Gammaproteobacteria</taxon>
        <taxon>Legionellales</taxon>
        <taxon>Legionellaceae</taxon>
        <taxon>Legionella</taxon>
    </lineage>
</organism>
<dbReference type="EMBL" id="LNYU01000091">
    <property type="protein sequence ID" value="KTD53123.1"/>
    <property type="molecule type" value="Genomic_DNA"/>
</dbReference>
<keyword evidence="2 8" id="KW-0436">Ligase</keyword>
<protein>
    <recommendedName>
        <fullName evidence="8">ATP-dependent dethiobiotin synthetase BioD</fullName>
        <ecNumber evidence="8">6.3.3.3</ecNumber>
    </recommendedName>
    <alternativeName>
        <fullName evidence="8">DTB synthetase</fullName>
        <shortName evidence="8">DTBS</shortName>
    </alternativeName>
    <alternativeName>
        <fullName evidence="8">Dethiobiotin synthase</fullName>
    </alternativeName>
</protein>
<comment type="caution">
    <text evidence="9">The sequence shown here is derived from an EMBL/GenBank/DDBJ whole genome shotgun (WGS) entry which is preliminary data.</text>
</comment>
<accession>A0A0W0Y981</accession>
<keyword evidence="10" id="KW-1185">Reference proteome</keyword>
<dbReference type="GO" id="GO:0000287">
    <property type="term" value="F:magnesium ion binding"/>
    <property type="evidence" value="ECO:0007669"/>
    <property type="project" value="UniProtKB-UniRule"/>
</dbReference>
<dbReference type="FunFam" id="3.40.50.300:FF:000292">
    <property type="entry name" value="ATP-dependent dethiobiotin synthetase BioD"/>
    <property type="match status" value="1"/>
</dbReference>
<comment type="subunit">
    <text evidence="8">Homodimer.</text>
</comment>
<evidence type="ECO:0000256" key="7">
    <source>
        <dbReference type="ARBA" id="ARBA00022842"/>
    </source>
</evidence>
<keyword evidence="7 8" id="KW-0460">Magnesium</keyword>
<feature type="binding site" evidence="8">
    <location>
        <position position="110"/>
    </location>
    <ligand>
        <name>Mg(2+)</name>
        <dbReference type="ChEBI" id="CHEBI:18420"/>
    </ligand>
</feature>
<evidence type="ECO:0000256" key="5">
    <source>
        <dbReference type="ARBA" id="ARBA00022756"/>
    </source>
</evidence>
<comment type="catalytic activity">
    <reaction evidence="8">
        <text>(7R,8S)-7,8-diammoniononanoate + CO2 + ATP = (4R,5S)-dethiobiotin + ADP + phosphate + 3 H(+)</text>
        <dbReference type="Rhea" id="RHEA:15805"/>
        <dbReference type="ChEBI" id="CHEBI:15378"/>
        <dbReference type="ChEBI" id="CHEBI:16526"/>
        <dbReference type="ChEBI" id="CHEBI:30616"/>
        <dbReference type="ChEBI" id="CHEBI:43474"/>
        <dbReference type="ChEBI" id="CHEBI:149469"/>
        <dbReference type="ChEBI" id="CHEBI:149473"/>
        <dbReference type="ChEBI" id="CHEBI:456216"/>
        <dbReference type="EC" id="6.3.3.3"/>
    </reaction>
</comment>
<feature type="binding site" evidence="8">
    <location>
        <position position="50"/>
    </location>
    <ligand>
        <name>Mg(2+)</name>
        <dbReference type="ChEBI" id="CHEBI:18420"/>
    </ligand>
</feature>
<keyword evidence="5 8" id="KW-0093">Biotin biosynthesis</keyword>
<comment type="cofactor">
    <cofactor evidence="8">
        <name>Mg(2+)</name>
        <dbReference type="ChEBI" id="CHEBI:18420"/>
    </cofactor>
</comment>
<keyword evidence="3 8" id="KW-0479">Metal-binding</keyword>
<comment type="subcellular location">
    <subcellularLocation>
        <location evidence="8">Cytoplasm</location>
    </subcellularLocation>
</comment>
<dbReference type="PANTHER" id="PTHR43210:SF5">
    <property type="entry name" value="DETHIOBIOTIN SYNTHETASE"/>
    <property type="match status" value="1"/>
</dbReference>
<evidence type="ECO:0000256" key="3">
    <source>
        <dbReference type="ARBA" id="ARBA00022723"/>
    </source>
</evidence>
<dbReference type="PATRIC" id="fig|45074.5.peg.3801"/>
<dbReference type="Gene3D" id="3.40.50.300">
    <property type="entry name" value="P-loop containing nucleotide triphosphate hydrolases"/>
    <property type="match status" value="1"/>
</dbReference>
<evidence type="ECO:0000256" key="6">
    <source>
        <dbReference type="ARBA" id="ARBA00022840"/>
    </source>
</evidence>